<evidence type="ECO:0000256" key="2">
    <source>
        <dbReference type="ARBA" id="ARBA00022741"/>
    </source>
</evidence>
<dbReference type="GO" id="GO:0005524">
    <property type="term" value="F:ATP binding"/>
    <property type="evidence" value="ECO:0007669"/>
    <property type="project" value="UniProtKB-KW"/>
</dbReference>
<dbReference type="CDD" id="cd03221">
    <property type="entry name" value="ABCF_EF-3"/>
    <property type="match status" value="2"/>
</dbReference>
<dbReference type="SMART" id="SM00382">
    <property type="entry name" value="AAA"/>
    <property type="match status" value="2"/>
</dbReference>
<dbReference type="InterPro" id="IPR003593">
    <property type="entry name" value="AAA+_ATPase"/>
</dbReference>
<reference evidence="6 7" key="1">
    <citation type="journal article" date="2016" name="Front. Microbiol.">
        <title>Comprehensive Phylogenetic Analysis of Bovine Non-aureus Staphylococci Species Based on Whole-Genome Sequencing.</title>
        <authorList>
            <person name="Naushad S."/>
            <person name="Barkema H.W."/>
            <person name="Luby C."/>
            <person name="Condas L.A."/>
            <person name="Nobrega D.B."/>
            <person name="Carson D.A."/>
            <person name="De Buck J."/>
        </authorList>
    </citation>
    <scope>NUCLEOTIDE SEQUENCE [LARGE SCALE GENOMIC DNA]</scope>
    <source>
        <strain evidence="6 7">SNUC 1388</strain>
    </source>
</reference>
<evidence type="ECO:0000313" key="6">
    <source>
        <dbReference type="EMBL" id="RIL44946.1"/>
    </source>
</evidence>
<keyword evidence="1" id="KW-0677">Repeat</keyword>
<evidence type="ECO:0000313" key="7">
    <source>
        <dbReference type="Proteomes" id="UP000283576"/>
    </source>
</evidence>
<evidence type="ECO:0000256" key="4">
    <source>
        <dbReference type="SAM" id="Coils"/>
    </source>
</evidence>
<evidence type="ECO:0000256" key="3">
    <source>
        <dbReference type="ARBA" id="ARBA00022840"/>
    </source>
</evidence>
<feature type="coiled-coil region" evidence="4">
    <location>
        <begin position="224"/>
        <end position="290"/>
    </location>
</feature>
<name>A0A2T4SY79_STAGA</name>
<dbReference type="Pfam" id="PF12848">
    <property type="entry name" value="ABC_tran_Xtn"/>
    <property type="match status" value="1"/>
</dbReference>
<dbReference type="PROSITE" id="PS50893">
    <property type="entry name" value="ABC_TRANSPORTER_2"/>
    <property type="match status" value="2"/>
</dbReference>
<dbReference type="InterPro" id="IPR032781">
    <property type="entry name" value="ABC_tran_Xtn"/>
</dbReference>
<dbReference type="FunFam" id="3.40.50.300:FF:000011">
    <property type="entry name" value="Putative ABC transporter ATP-binding component"/>
    <property type="match status" value="1"/>
</dbReference>
<accession>A0A2T4SY79</accession>
<feature type="domain" description="ABC transporter" evidence="5">
    <location>
        <begin position="317"/>
        <end position="530"/>
    </location>
</feature>
<keyword evidence="4" id="KW-0175">Coiled coil</keyword>
<dbReference type="InterPro" id="IPR050611">
    <property type="entry name" value="ABCF"/>
</dbReference>
<gene>
    <name evidence="6" type="ORF">BUZ01_02895</name>
</gene>
<dbReference type="PROSITE" id="PS00211">
    <property type="entry name" value="ABC_TRANSPORTER_1"/>
    <property type="match status" value="1"/>
</dbReference>
<dbReference type="NCBIfam" id="NF000355">
    <property type="entry name" value="ribo_prot_ABC_F"/>
    <property type="match status" value="1"/>
</dbReference>
<dbReference type="Pfam" id="PF00005">
    <property type="entry name" value="ABC_tran"/>
    <property type="match status" value="2"/>
</dbReference>
<protein>
    <submittedName>
        <fullName evidence="6">ABC transporter ATP-binding protein</fullName>
    </submittedName>
</protein>
<dbReference type="EMBL" id="QXRZ01000001">
    <property type="protein sequence ID" value="RIL44946.1"/>
    <property type="molecule type" value="Genomic_DNA"/>
</dbReference>
<dbReference type="InterPro" id="IPR003439">
    <property type="entry name" value="ABC_transporter-like_ATP-bd"/>
</dbReference>
<keyword evidence="3 6" id="KW-0067">ATP-binding</keyword>
<keyword evidence="2" id="KW-0547">Nucleotide-binding</keyword>
<evidence type="ECO:0000256" key="1">
    <source>
        <dbReference type="ARBA" id="ARBA00022737"/>
    </source>
</evidence>
<dbReference type="NCBIfam" id="NF000169">
    <property type="entry name" value="ABCF_Sal"/>
    <property type="match status" value="1"/>
</dbReference>
<dbReference type="PANTHER" id="PTHR19211:SF14">
    <property type="entry name" value="ATP-BINDING CASSETTE SUB-FAMILY F MEMBER 1"/>
    <property type="match status" value="1"/>
</dbReference>
<dbReference type="AlphaFoldDB" id="A0A2T4SY79"/>
<sequence>MSFYFTEKPFERFGKTLIEEVNLSVEPGEHIAIVGDNGVGKSTLLNAIYNKYNDSTYLMDQELSKYKNETAINYIMSWYPELLDIKLAMQTDYEKIGDYIELNGYEIEEQIILQAKQLNLEESDLDKQMGQLSGGQQTKVALVRAMISEKNLILLDEPTNHLDKQMIHIVVDYIKQAKQSILYVSHHRGFIDETATHIIEITPQATRKFTGNYSQYKSIIDVERETQKKVYEKKQKEIKALEATVDRVKNWHKTANQSASVRNPLEQKRLSKLAQKAKVKESQINQKLEKIKVQQPKSDDRHFHFENQDALNKKYLMQLYDFSISIDGKNIYQNANFEIKDNENIILTGPNGSGKSLLISIIKQSIIPDEGDIYITPALKIAYFDQKNDNLTYDSTALTMLLNMEGMERSQAQTILASFGFDNQKINLPISQLSMGEKSRLQFVLLYFSNPHLLILDEPTNYFDIATQDLILQMLKQFAGQVMIVTHDEYLKSQITATHWTIKDKKLMNLTLSEKHSPNMVDDTLKLLDDYKSIDEFGHFETDN</sequence>
<dbReference type="Proteomes" id="UP000283576">
    <property type="component" value="Unassembled WGS sequence"/>
</dbReference>
<dbReference type="RefSeq" id="WP_107589619.1">
    <property type="nucleotide sequence ID" value="NZ_JAIBNU010000001.1"/>
</dbReference>
<evidence type="ECO:0000259" key="5">
    <source>
        <dbReference type="PROSITE" id="PS50893"/>
    </source>
</evidence>
<dbReference type="InterPro" id="IPR027417">
    <property type="entry name" value="P-loop_NTPase"/>
</dbReference>
<proteinExistence type="predicted"/>
<dbReference type="InterPro" id="IPR017871">
    <property type="entry name" value="ABC_transporter-like_CS"/>
</dbReference>
<organism evidence="6 7">
    <name type="scientific">Staphylococcus gallinarum</name>
    <dbReference type="NCBI Taxonomy" id="1293"/>
    <lineage>
        <taxon>Bacteria</taxon>
        <taxon>Bacillati</taxon>
        <taxon>Bacillota</taxon>
        <taxon>Bacilli</taxon>
        <taxon>Bacillales</taxon>
        <taxon>Staphylococcaceae</taxon>
        <taxon>Staphylococcus</taxon>
    </lineage>
</organism>
<dbReference type="Gene3D" id="3.40.50.300">
    <property type="entry name" value="P-loop containing nucleotide triphosphate hydrolases"/>
    <property type="match status" value="2"/>
</dbReference>
<dbReference type="GO" id="GO:0016887">
    <property type="term" value="F:ATP hydrolysis activity"/>
    <property type="evidence" value="ECO:0007669"/>
    <property type="project" value="InterPro"/>
</dbReference>
<feature type="domain" description="ABC transporter" evidence="5">
    <location>
        <begin position="3"/>
        <end position="228"/>
    </location>
</feature>
<comment type="caution">
    <text evidence="6">The sequence shown here is derived from an EMBL/GenBank/DDBJ whole genome shotgun (WGS) entry which is preliminary data.</text>
</comment>
<dbReference type="PANTHER" id="PTHR19211">
    <property type="entry name" value="ATP-BINDING TRANSPORT PROTEIN-RELATED"/>
    <property type="match status" value="1"/>
</dbReference>
<dbReference type="SUPFAM" id="SSF52540">
    <property type="entry name" value="P-loop containing nucleoside triphosphate hydrolases"/>
    <property type="match status" value="2"/>
</dbReference>